<accession>A0A814T6T2</accession>
<sequence length="144" mass="17014">QFYTLDNNLTRTEGIDLARQLDQHIAKAWIGHPYKYVIDNCTDFEIKIARVLQAVCDRVGLHFKGFDIGNRKRKFLVKSLPDITEFPPFQDFNVVHNYLVSNSPKAQARIRKRGQSNIWSYTYTVRFVRNDQTVETHRQIDKRE</sequence>
<dbReference type="InterPro" id="IPR053227">
    <property type="entry name" value="TRPL-trafficking_regulator"/>
</dbReference>
<dbReference type="EMBL" id="CAJNOC010013173">
    <property type="protein sequence ID" value="CAF1157413.1"/>
    <property type="molecule type" value="Genomic_DNA"/>
</dbReference>
<dbReference type="PANTHER" id="PTHR34932:SF1">
    <property type="entry name" value="TRPL TRANSLOCATION DEFECT PROTEIN 14"/>
    <property type="match status" value="1"/>
</dbReference>
<comment type="caution">
    <text evidence="1">The sequence shown here is derived from an EMBL/GenBank/DDBJ whole genome shotgun (WGS) entry which is preliminary data.</text>
</comment>
<dbReference type="GO" id="GO:0005525">
    <property type="term" value="F:GTP binding"/>
    <property type="evidence" value="ECO:0007669"/>
    <property type="project" value="TreeGrafter"/>
</dbReference>
<dbReference type="AlphaFoldDB" id="A0A814T6T2"/>
<feature type="non-terminal residue" evidence="1">
    <location>
        <position position="1"/>
    </location>
</feature>
<dbReference type="OrthoDB" id="6375174at2759"/>
<dbReference type="Proteomes" id="UP000663879">
    <property type="component" value="Unassembled WGS sequence"/>
</dbReference>
<evidence type="ECO:0000313" key="2">
    <source>
        <dbReference type="Proteomes" id="UP000663879"/>
    </source>
</evidence>
<reference evidence="1" key="1">
    <citation type="submission" date="2021-02" db="EMBL/GenBank/DDBJ databases">
        <authorList>
            <person name="Nowell W R."/>
        </authorList>
    </citation>
    <scope>NUCLEOTIDE SEQUENCE</scope>
    <source>
        <strain evidence="1">Ploen Becks lab</strain>
    </source>
</reference>
<keyword evidence="2" id="KW-1185">Reference proteome</keyword>
<proteinExistence type="predicted"/>
<name>A0A814T6T2_9BILA</name>
<evidence type="ECO:0000313" key="1">
    <source>
        <dbReference type="EMBL" id="CAF1157413.1"/>
    </source>
</evidence>
<dbReference type="Gene3D" id="2.40.320.10">
    <property type="entry name" value="Hypothetical Protein Pfu-838710-001"/>
    <property type="match status" value="1"/>
</dbReference>
<gene>
    <name evidence="1" type="ORF">OXX778_LOCUS23504</name>
</gene>
<protein>
    <submittedName>
        <fullName evidence="1">Uncharacterized protein</fullName>
    </submittedName>
</protein>
<dbReference type="GO" id="GO:0035091">
    <property type="term" value="F:phosphatidylinositol binding"/>
    <property type="evidence" value="ECO:0007669"/>
    <property type="project" value="TreeGrafter"/>
</dbReference>
<dbReference type="GO" id="GO:0070300">
    <property type="term" value="F:phosphatidic acid binding"/>
    <property type="evidence" value="ECO:0007669"/>
    <property type="project" value="TreeGrafter"/>
</dbReference>
<feature type="non-terminal residue" evidence="1">
    <location>
        <position position="144"/>
    </location>
</feature>
<dbReference type="PANTHER" id="PTHR34932">
    <property type="entry name" value="TRPL TRANSLOCATION DEFECT PROTEIN 14"/>
    <property type="match status" value="1"/>
</dbReference>
<organism evidence="1 2">
    <name type="scientific">Brachionus calyciflorus</name>
    <dbReference type="NCBI Taxonomy" id="104777"/>
    <lineage>
        <taxon>Eukaryota</taxon>
        <taxon>Metazoa</taxon>
        <taxon>Spiralia</taxon>
        <taxon>Gnathifera</taxon>
        <taxon>Rotifera</taxon>
        <taxon>Eurotatoria</taxon>
        <taxon>Monogononta</taxon>
        <taxon>Pseudotrocha</taxon>
        <taxon>Ploima</taxon>
        <taxon>Brachionidae</taxon>
        <taxon>Brachionus</taxon>
    </lineage>
</organism>